<name>A0A126T3Z2_9GAMM</name>
<dbReference type="SFLD" id="SFLDG01133">
    <property type="entry name" value="C1.5.4:_Enolase-phosphatase_Li"/>
    <property type="match status" value="1"/>
</dbReference>
<dbReference type="STRING" id="1538553.JT25_009845"/>
<dbReference type="PANTHER" id="PTHR20371">
    <property type="entry name" value="ENOLASE-PHOSPHATASE E1"/>
    <property type="match status" value="1"/>
</dbReference>
<evidence type="ECO:0000313" key="5">
    <source>
        <dbReference type="EMBL" id="AMK76788.1"/>
    </source>
</evidence>
<dbReference type="GO" id="GO:0019509">
    <property type="term" value="P:L-methionine salvage from methylthioadenosine"/>
    <property type="evidence" value="ECO:0007669"/>
    <property type="project" value="UniProtKB-UniRule"/>
</dbReference>
<evidence type="ECO:0000256" key="4">
    <source>
        <dbReference type="HAMAP-Rule" id="MF_01681"/>
    </source>
</evidence>
<organism evidence="5 6">
    <name type="scientific">Methylomonas denitrificans</name>
    <dbReference type="NCBI Taxonomy" id="1538553"/>
    <lineage>
        <taxon>Bacteria</taxon>
        <taxon>Pseudomonadati</taxon>
        <taxon>Pseudomonadota</taxon>
        <taxon>Gammaproteobacteria</taxon>
        <taxon>Methylococcales</taxon>
        <taxon>Methylococcaceae</taxon>
        <taxon>Methylomonas</taxon>
    </lineage>
</organism>
<dbReference type="KEGG" id="mdn:JT25_009845"/>
<evidence type="ECO:0000256" key="2">
    <source>
        <dbReference type="ARBA" id="ARBA00022801"/>
    </source>
</evidence>
<dbReference type="InterPro" id="IPR036412">
    <property type="entry name" value="HAD-like_sf"/>
</dbReference>
<dbReference type="HAMAP" id="MF_01681">
    <property type="entry name" value="Salvage_MtnC"/>
    <property type="match status" value="1"/>
</dbReference>
<keyword evidence="3 4" id="KW-0486">Methionine biosynthesis</keyword>
<dbReference type="OrthoDB" id="9797416at2"/>
<dbReference type="PRINTS" id="PR00413">
    <property type="entry name" value="HADHALOGNASE"/>
</dbReference>
<dbReference type="GO" id="GO:0000287">
    <property type="term" value="F:magnesium ion binding"/>
    <property type="evidence" value="ECO:0007669"/>
    <property type="project" value="UniProtKB-UniRule"/>
</dbReference>
<accession>A0A126T3Z2</accession>
<proteinExistence type="inferred from homology"/>
<dbReference type="InterPro" id="IPR006439">
    <property type="entry name" value="HAD-SF_hydro_IA"/>
</dbReference>
<comment type="pathway">
    <text evidence="4">Amino-acid biosynthesis; L-methionine biosynthesis via salvage pathway; L-methionine from S-methyl-5-thio-alpha-D-ribose 1-phosphate: step 4/6.</text>
</comment>
<gene>
    <name evidence="4" type="primary">mtnC</name>
    <name evidence="5" type="ORF">JT25_009845</name>
</gene>
<dbReference type="NCBIfam" id="TIGR01691">
    <property type="entry name" value="enolase-ppase"/>
    <property type="match status" value="1"/>
</dbReference>
<comment type="catalytic activity">
    <reaction evidence="4">
        <text>5-methylsulfanyl-2,3-dioxopentyl phosphate + H2O = 1,2-dihydroxy-5-(methylsulfanyl)pent-1-en-3-one + phosphate</text>
        <dbReference type="Rhea" id="RHEA:21700"/>
        <dbReference type="ChEBI" id="CHEBI:15377"/>
        <dbReference type="ChEBI" id="CHEBI:43474"/>
        <dbReference type="ChEBI" id="CHEBI:49252"/>
        <dbReference type="ChEBI" id="CHEBI:58828"/>
        <dbReference type="EC" id="3.1.3.77"/>
    </reaction>
</comment>
<dbReference type="AlphaFoldDB" id="A0A126T3Z2"/>
<dbReference type="GO" id="GO:0043716">
    <property type="term" value="F:2-hydroxy-3-keto-5-methylthiopentenyl-1-phosphate phosphatase activity"/>
    <property type="evidence" value="ECO:0007669"/>
    <property type="project" value="UniProtKB-UniRule"/>
</dbReference>
<dbReference type="SFLD" id="SFLDF00044">
    <property type="entry name" value="enolase-phosphatase"/>
    <property type="match status" value="1"/>
</dbReference>
<dbReference type="Proteomes" id="UP000030512">
    <property type="component" value="Chromosome"/>
</dbReference>
<comment type="subunit">
    <text evidence="4">Monomer.</text>
</comment>
<keyword evidence="1 4" id="KW-0028">Amino-acid biosynthesis</keyword>
<dbReference type="Gene3D" id="1.10.720.60">
    <property type="match status" value="1"/>
</dbReference>
<comment type="cofactor">
    <cofactor evidence="4">
        <name>Mg(2+)</name>
        <dbReference type="ChEBI" id="CHEBI:18420"/>
    </cofactor>
    <text evidence="4">Binds 1 Mg(2+) ion per subunit.</text>
</comment>
<dbReference type="CDD" id="cd01629">
    <property type="entry name" value="HAD_EP"/>
    <property type="match status" value="1"/>
</dbReference>
<keyword evidence="6" id="KW-1185">Reference proteome</keyword>
<evidence type="ECO:0000313" key="6">
    <source>
        <dbReference type="Proteomes" id="UP000030512"/>
    </source>
</evidence>
<dbReference type="Gene3D" id="3.40.50.1000">
    <property type="entry name" value="HAD superfamily/HAD-like"/>
    <property type="match status" value="1"/>
</dbReference>
<dbReference type="SFLD" id="SFLDS00003">
    <property type="entry name" value="Haloacid_Dehalogenase"/>
    <property type="match status" value="1"/>
</dbReference>
<dbReference type="SFLD" id="SFLDG01129">
    <property type="entry name" value="C1.5:_HAD__Beta-PGM__Phosphata"/>
    <property type="match status" value="1"/>
</dbReference>
<dbReference type="UniPathway" id="UPA00904">
    <property type="reaction ID" value="UER00876"/>
</dbReference>
<dbReference type="SUPFAM" id="SSF56784">
    <property type="entry name" value="HAD-like"/>
    <property type="match status" value="1"/>
</dbReference>
<dbReference type="InterPro" id="IPR023943">
    <property type="entry name" value="Enolase-ppase_E1"/>
</dbReference>
<dbReference type="InterPro" id="IPR023214">
    <property type="entry name" value="HAD_sf"/>
</dbReference>
<dbReference type="NCBIfam" id="TIGR01549">
    <property type="entry name" value="HAD-SF-IA-v1"/>
    <property type="match status" value="1"/>
</dbReference>
<comment type="similarity">
    <text evidence="4">Belongs to the HAD-like hydrolase superfamily. MasA/MtnC family.</text>
</comment>
<dbReference type="EC" id="3.1.3.77" evidence="4"/>
<dbReference type="GO" id="GO:0043715">
    <property type="term" value="F:2,3-diketo-5-methylthiopentyl-1-phosphate enolase activity"/>
    <property type="evidence" value="ECO:0007669"/>
    <property type="project" value="UniProtKB-UniRule"/>
</dbReference>
<dbReference type="PANTHER" id="PTHR20371:SF1">
    <property type="entry name" value="ENOLASE-PHOSPHATASE E1"/>
    <property type="match status" value="1"/>
</dbReference>
<keyword evidence="4" id="KW-0479">Metal-binding</keyword>
<keyword evidence="4" id="KW-0460">Magnesium</keyword>
<evidence type="ECO:0000256" key="1">
    <source>
        <dbReference type="ARBA" id="ARBA00022605"/>
    </source>
</evidence>
<dbReference type="EMBL" id="CP014476">
    <property type="protein sequence ID" value="AMK76788.1"/>
    <property type="molecule type" value="Genomic_DNA"/>
</dbReference>
<reference evidence="5 6" key="1">
    <citation type="journal article" date="2015" name="Environ. Microbiol.">
        <title>Methane oxidation coupled to nitrate reduction under hypoxia by the Gammaproteobacterium Methylomonas denitrificans, sp. nov. type strain FJG1.</title>
        <authorList>
            <person name="Kits K.D."/>
            <person name="Klotz M.G."/>
            <person name="Stein L.Y."/>
        </authorList>
    </citation>
    <scope>NUCLEOTIDE SEQUENCE [LARGE SCALE GENOMIC DNA]</scope>
    <source>
        <strain evidence="5 6">FJG1</strain>
    </source>
</reference>
<keyword evidence="2 4" id="KW-0378">Hydrolase</keyword>
<protein>
    <recommendedName>
        <fullName evidence="4">Enolase-phosphatase E1</fullName>
        <ecNumber evidence="4">3.1.3.77</ecNumber>
    </recommendedName>
    <alternativeName>
        <fullName evidence="4">2,3-diketo-5-methylthio-1-phosphopentane phosphatase</fullName>
    </alternativeName>
</protein>
<evidence type="ECO:0000256" key="3">
    <source>
        <dbReference type="ARBA" id="ARBA00023167"/>
    </source>
</evidence>
<dbReference type="GO" id="GO:0043874">
    <property type="term" value="F:acireductone synthase activity"/>
    <property type="evidence" value="ECO:0007669"/>
    <property type="project" value="UniProtKB-EC"/>
</dbReference>
<dbReference type="Pfam" id="PF00702">
    <property type="entry name" value="Hydrolase"/>
    <property type="match status" value="1"/>
</dbReference>
<comment type="pathway">
    <text evidence="4">Amino-acid biosynthesis; L-methionine biosynthesis via salvage pathway; L-methionine from S-methyl-5-thio-alpha-D-ribose 1-phosphate: step 3/6.</text>
</comment>
<dbReference type="RefSeq" id="WP_036278867.1">
    <property type="nucleotide sequence ID" value="NZ_CP014476.1"/>
</dbReference>
<comment type="function">
    <text evidence="4">Bifunctional enzyme that catalyzes the enolization of 2,3-diketo-5-methylthiopentyl-1-phosphate (DK-MTP-1-P) into the intermediate 2-hydroxy-3-keto-5-methylthiopentenyl-1-phosphate (HK-MTPenyl-1-P), which is then dephosphorylated to form the acireductone 1,2-dihydroxy-3-keto-5-methylthiopentene (DHK-MTPene).</text>
</comment>
<sequence length="224" mass="24966">MIKAIVTDIEGTSSSLSFVKDVLFPYARARLPDFIKSHQDHTEVQHLLVAANQLAGGNLDEKTLIAQFIHWIDTDQKITPLKSLQGLIWQEGYCNGDFTGHVYEDAVRNLRHWFDQGYKLYVYSSGSVQAQKLLFGHSDFGDLTPLFSGYFDTHIGGKKEAISYERIAAELGLPAEQILFLSDIKDELDAARQAGLATCWLVREQAPDAAAAHVQVSDFDGIHL</sequence>